<reference evidence="1" key="2">
    <citation type="journal article" date="2022" name="Nat. Biotechnol.">
        <title>Carbon-negative production of acetone and isopropanol by gas fermentation at industrial pilot scale.</title>
        <authorList>
            <person name="Liew F.E."/>
            <person name="Nogle R."/>
            <person name="Abdalla T."/>
            <person name="Rasor B.J."/>
            <person name="Canter C."/>
            <person name="Jensen R.O."/>
            <person name="Wang L."/>
            <person name="Strutz J."/>
            <person name="Chirania P."/>
            <person name="De Tissera S."/>
            <person name="Mueller A.P."/>
            <person name="Ruan Z."/>
            <person name="Gao A."/>
            <person name="Tran L."/>
            <person name="Engle N.L."/>
            <person name="Bromley J.C."/>
            <person name="Daniell J."/>
            <person name="Conrado R."/>
            <person name="Tschaplinski T.J."/>
            <person name="Giannone R.J."/>
            <person name="Hettich R.L."/>
            <person name="Karim A.S."/>
            <person name="Simpson S.D."/>
            <person name="Brown S.D."/>
            <person name="Leang C."/>
            <person name="Jewett M.C."/>
            <person name="Kopke M."/>
        </authorList>
    </citation>
    <scope>NUCLEOTIDE SEQUENCE</scope>
    <source>
        <strain evidence="1">DJ015</strain>
    </source>
</reference>
<dbReference type="Proteomes" id="UP001194098">
    <property type="component" value="Unassembled WGS sequence"/>
</dbReference>
<name>A0AAW3WG68_CLOBE</name>
<sequence>MDNENTRNIKRLKEIEAIPENEKTLDDIIEAAKIEANLRNSGIDKNESEEFKLNL</sequence>
<gene>
    <name evidence="1" type="ORF">HGI39_24970</name>
</gene>
<dbReference type="RefSeq" id="WP_171781469.1">
    <property type="nucleotide sequence ID" value="NZ_JABAGV010000135.1"/>
</dbReference>
<proteinExistence type="predicted"/>
<dbReference type="EMBL" id="JABAGV010000135">
    <property type="protein sequence ID" value="MBC2477875.1"/>
    <property type="molecule type" value="Genomic_DNA"/>
</dbReference>
<reference evidence="1" key="1">
    <citation type="submission" date="2020-04" db="EMBL/GenBank/DDBJ databases">
        <authorList>
            <person name="Brown S."/>
        </authorList>
    </citation>
    <scope>NUCLEOTIDE SEQUENCE</scope>
    <source>
        <strain evidence="1">DJ015</strain>
    </source>
</reference>
<comment type="caution">
    <text evidence="1">The sequence shown here is derived from an EMBL/GenBank/DDBJ whole genome shotgun (WGS) entry which is preliminary data.</text>
</comment>
<evidence type="ECO:0000313" key="1">
    <source>
        <dbReference type="EMBL" id="MBC2477875.1"/>
    </source>
</evidence>
<evidence type="ECO:0000313" key="2">
    <source>
        <dbReference type="Proteomes" id="UP001194098"/>
    </source>
</evidence>
<dbReference type="AlphaFoldDB" id="A0AAW3WG68"/>
<protein>
    <submittedName>
        <fullName evidence="1">Uncharacterized protein</fullName>
    </submittedName>
</protein>
<organism evidence="1 2">
    <name type="scientific">Clostridium beijerinckii</name>
    <name type="common">Clostridium MP</name>
    <dbReference type="NCBI Taxonomy" id="1520"/>
    <lineage>
        <taxon>Bacteria</taxon>
        <taxon>Bacillati</taxon>
        <taxon>Bacillota</taxon>
        <taxon>Clostridia</taxon>
        <taxon>Eubacteriales</taxon>
        <taxon>Clostridiaceae</taxon>
        <taxon>Clostridium</taxon>
    </lineage>
</organism>
<accession>A0AAW3WG68</accession>